<dbReference type="InterPro" id="IPR029058">
    <property type="entry name" value="AB_hydrolase_fold"/>
</dbReference>
<feature type="domain" description="Serine aminopeptidase S33" evidence="2">
    <location>
        <begin position="120"/>
        <end position="227"/>
    </location>
</feature>
<feature type="transmembrane region" description="Helical" evidence="1">
    <location>
        <begin position="175"/>
        <end position="196"/>
    </location>
</feature>
<evidence type="ECO:0000256" key="1">
    <source>
        <dbReference type="SAM" id="Phobius"/>
    </source>
</evidence>
<name>A0A1E4SJ90_9ASCO</name>
<dbReference type="STRING" id="984487.A0A1E4SJ90"/>
<dbReference type="Proteomes" id="UP000094285">
    <property type="component" value="Unassembled WGS sequence"/>
</dbReference>
<keyword evidence="3" id="KW-0378">Hydrolase</keyword>
<dbReference type="OrthoDB" id="10249433at2759"/>
<keyword evidence="1" id="KW-1133">Transmembrane helix</keyword>
<evidence type="ECO:0000259" key="2">
    <source>
        <dbReference type="Pfam" id="PF12146"/>
    </source>
</evidence>
<feature type="transmembrane region" description="Helical" evidence="1">
    <location>
        <begin position="20"/>
        <end position="37"/>
    </location>
</feature>
<evidence type="ECO:0000313" key="3">
    <source>
        <dbReference type="EMBL" id="ODV79569.1"/>
    </source>
</evidence>
<reference evidence="4" key="1">
    <citation type="submission" date="2016-05" db="EMBL/GenBank/DDBJ databases">
        <title>Comparative genomics of biotechnologically important yeasts.</title>
        <authorList>
            <consortium name="DOE Joint Genome Institute"/>
            <person name="Riley R."/>
            <person name="Haridas S."/>
            <person name="Wolfe K.H."/>
            <person name="Lopes M.R."/>
            <person name="Hittinger C.T."/>
            <person name="Goker M."/>
            <person name="Salamov A."/>
            <person name="Wisecaver J."/>
            <person name="Long T.M."/>
            <person name="Aerts A.L."/>
            <person name="Barry K."/>
            <person name="Choi C."/>
            <person name="Clum A."/>
            <person name="Coughlan A.Y."/>
            <person name="Deshpande S."/>
            <person name="Douglass A.P."/>
            <person name="Hanson S.J."/>
            <person name="Klenk H.-P."/>
            <person name="Labutti K."/>
            <person name="Lapidus A."/>
            <person name="Lindquist E."/>
            <person name="Lipzen A."/>
            <person name="Meier-Kolthoff J.P."/>
            <person name="Ohm R.A."/>
            <person name="Otillar R.P."/>
            <person name="Pangilinan J."/>
            <person name="Peng Y."/>
            <person name="Rokas A."/>
            <person name="Rosa C.A."/>
            <person name="Scheuner C."/>
            <person name="Sibirny A.A."/>
            <person name="Slot J.C."/>
            <person name="Stielow J.B."/>
            <person name="Sun H."/>
            <person name="Kurtzman C.P."/>
            <person name="Blackwell M."/>
            <person name="Grigoriev I.V."/>
            <person name="Jeffries T.W."/>
        </authorList>
    </citation>
    <scope>NUCLEOTIDE SEQUENCE [LARGE SCALE GENOMIC DNA]</scope>
    <source>
        <strain evidence="4">NRRL Y-17324</strain>
    </source>
</reference>
<dbReference type="Gene3D" id="3.40.50.1820">
    <property type="entry name" value="alpha/beta hydrolase"/>
    <property type="match status" value="1"/>
</dbReference>
<evidence type="ECO:0000313" key="4">
    <source>
        <dbReference type="Proteomes" id="UP000094285"/>
    </source>
</evidence>
<dbReference type="SUPFAM" id="SSF53474">
    <property type="entry name" value="alpha/beta-Hydrolases"/>
    <property type="match status" value="1"/>
</dbReference>
<dbReference type="AlphaFoldDB" id="A0A1E4SJ90"/>
<dbReference type="RefSeq" id="XP_020064691.1">
    <property type="nucleotide sequence ID" value="XM_020206579.1"/>
</dbReference>
<dbReference type="Pfam" id="PF12146">
    <property type="entry name" value="Hydrolase_4"/>
    <property type="match status" value="1"/>
</dbReference>
<dbReference type="EMBL" id="KV453911">
    <property type="protein sequence ID" value="ODV79569.1"/>
    <property type="molecule type" value="Genomic_DNA"/>
</dbReference>
<dbReference type="GeneID" id="30980716"/>
<gene>
    <name evidence="3" type="ORF">CANTADRAFT_205215</name>
</gene>
<keyword evidence="1" id="KW-0472">Membrane</keyword>
<keyword evidence="4" id="KW-1185">Reference proteome</keyword>
<keyword evidence="1" id="KW-0812">Transmembrane</keyword>
<dbReference type="PANTHER" id="PTHR12277:SF81">
    <property type="entry name" value="PROTEIN ABHD13"/>
    <property type="match status" value="1"/>
</dbReference>
<dbReference type="GO" id="GO:0008474">
    <property type="term" value="F:palmitoyl-(protein) hydrolase activity"/>
    <property type="evidence" value="ECO:0007669"/>
    <property type="project" value="TreeGrafter"/>
</dbReference>
<dbReference type="GO" id="GO:0016020">
    <property type="term" value="C:membrane"/>
    <property type="evidence" value="ECO:0007669"/>
    <property type="project" value="TreeGrafter"/>
</dbReference>
<proteinExistence type="predicted"/>
<accession>A0A1E4SJ90</accession>
<protein>
    <submittedName>
        <fullName evidence="3">Alpha/beta-hydrolase</fullName>
    </submittedName>
</protein>
<sequence length="304" mass="34074">MFLGLSAIVIKLLKLAKTMAQVGITLGVLALVGLYTYQSSLIYPASLNDGHGHCATPDEFDMPNYELVHLKTVDGETLQCYLLKHPKSSPNYANKTVLILSPNAGNIGHALPIVSIFYKNFGYNVFIYSYRGYGRSTGKPSENGLKLDAQRVMQYLTTEDEQYSQSSIILYGRSLGGAVSIYIAATMSSLVHALILENTFLSIRKTVPHIFPFLKYITRFVHQKWELESLVPLIPANIPVLLLSARKDEIVPPAHMDTIFSLLQSEDKTMFTFENSMHNDTVVQPDYWDKIQSFIQNKVNPVGY</sequence>
<dbReference type="InterPro" id="IPR022742">
    <property type="entry name" value="Hydrolase_4"/>
</dbReference>
<dbReference type="PANTHER" id="PTHR12277">
    <property type="entry name" value="ALPHA/BETA HYDROLASE DOMAIN-CONTAINING PROTEIN"/>
    <property type="match status" value="1"/>
</dbReference>
<organism evidence="3 4">
    <name type="scientific">Suhomyces tanzawaensis NRRL Y-17324</name>
    <dbReference type="NCBI Taxonomy" id="984487"/>
    <lineage>
        <taxon>Eukaryota</taxon>
        <taxon>Fungi</taxon>
        <taxon>Dikarya</taxon>
        <taxon>Ascomycota</taxon>
        <taxon>Saccharomycotina</taxon>
        <taxon>Pichiomycetes</taxon>
        <taxon>Debaryomycetaceae</taxon>
        <taxon>Suhomyces</taxon>
    </lineage>
</organism>